<evidence type="ECO:0000313" key="1">
    <source>
        <dbReference type="EMBL" id="KAK9976559.1"/>
    </source>
</evidence>
<name>A0AAW2AUY9_CULAL</name>
<gene>
    <name evidence="1" type="ORF">ABG768_021764</name>
</gene>
<dbReference type="EMBL" id="JAWDJR010000004">
    <property type="protein sequence ID" value="KAK9976559.1"/>
    <property type="molecule type" value="Genomic_DNA"/>
</dbReference>
<evidence type="ECO:0000313" key="2">
    <source>
        <dbReference type="Proteomes" id="UP001479290"/>
    </source>
</evidence>
<protein>
    <submittedName>
        <fullName evidence="1">Uncharacterized protein</fullName>
    </submittedName>
</protein>
<organism evidence="1 2">
    <name type="scientific">Culter alburnus</name>
    <name type="common">Topmouth culter</name>
    <dbReference type="NCBI Taxonomy" id="194366"/>
    <lineage>
        <taxon>Eukaryota</taxon>
        <taxon>Metazoa</taxon>
        <taxon>Chordata</taxon>
        <taxon>Craniata</taxon>
        <taxon>Vertebrata</taxon>
        <taxon>Euteleostomi</taxon>
        <taxon>Actinopterygii</taxon>
        <taxon>Neopterygii</taxon>
        <taxon>Teleostei</taxon>
        <taxon>Ostariophysi</taxon>
        <taxon>Cypriniformes</taxon>
        <taxon>Xenocyprididae</taxon>
        <taxon>Xenocypridinae</taxon>
        <taxon>Culter</taxon>
    </lineage>
</organism>
<dbReference type="AlphaFoldDB" id="A0AAW2AUY9"/>
<dbReference type="Proteomes" id="UP001479290">
    <property type="component" value="Unassembled WGS sequence"/>
</dbReference>
<keyword evidence="2" id="KW-1185">Reference proteome</keyword>
<reference evidence="1 2" key="1">
    <citation type="submission" date="2024-05" db="EMBL/GenBank/DDBJ databases">
        <title>A high-quality chromosomal-level genome assembly of Topmouth culter (Culter alburnus).</title>
        <authorList>
            <person name="Zhao H."/>
        </authorList>
    </citation>
    <scope>NUCLEOTIDE SEQUENCE [LARGE SCALE GENOMIC DNA]</scope>
    <source>
        <strain evidence="1">CATC2023</strain>
        <tissue evidence="1">Muscle</tissue>
    </source>
</reference>
<feature type="non-terminal residue" evidence="1">
    <location>
        <position position="1"/>
    </location>
</feature>
<accession>A0AAW2AUY9</accession>
<sequence>TAERKAETVVEIVGVSEQDTNLILLCADFAEFIPDNLNQGSVDDLILKLPVHLKITHINTRVAELDFVHD</sequence>
<comment type="caution">
    <text evidence="1">The sequence shown here is derived from an EMBL/GenBank/DDBJ whole genome shotgun (WGS) entry which is preliminary data.</text>
</comment>
<proteinExistence type="predicted"/>